<comment type="caution">
    <text evidence="1">The sequence shown here is derived from an EMBL/GenBank/DDBJ whole genome shotgun (WGS) entry which is preliminary data.</text>
</comment>
<evidence type="ECO:0000313" key="2">
    <source>
        <dbReference type="Proteomes" id="UP000019131"/>
    </source>
</evidence>
<name>W4UQ49_9BACE</name>
<proteinExistence type="predicted"/>
<evidence type="ECO:0000313" key="1">
    <source>
        <dbReference type="EMBL" id="GAE83305.1"/>
    </source>
</evidence>
<dbReference type="Proteomes" id="UP000019131">
    <property type="component" value="Unassembled WGS sequence"/>
</dbReference>
<keyword evidence="2" id="KW-1185">Reference proteome</keyword>
<protein>
    <submittedName>
        <fullName evidence="1">Uncharacterized protein</fullName>
    </submittedName>
</protein>
<dbReference type="AlphaFoldDB" id="W4UQ49"/>
<dbReference type="EMBL" id="BAIV01000008">
    <property type="protein sequence ID" value="GAE83305.1"/>
    <property type="molecule type" value="Genomic_DNA"/>
</dbReference>
<organism evidence="1 2">
    <name type="scientific">Bacteroides reticulotermitis JCM 10512</name>
    <dbReference type="NCBI Taxonomy" id="1445607"/>
    <lineage>
        <taxon>Bacteria</taxon>
        <taxon>Pseudomonadati</taxon>
        <taxon>Bacteroidota</taxon>
        <taxon>Bacteroidia</taxon>
        <taxon>Bacteroidales</taxon>
        <taxon>Bacteroidaceae</taxon>
        <taxon>Bacteroides</taxon>
    </lineage>
</organism>
<gene>
    <name evidence="1" type="ORF">JCM10512_1568</name>
</gene>
<sequence length="67" mass="7658">MSEIGVLLFKALLARPTSFFANPLQQLIALVPLPEAIQTFPFQKMQITASERETPIDITFRLRNEVR</sequence>
<reference evidence="1 2" key="1">
    <citation type="journal article" date="2014" name="Genome Announc.">
        <title>Draft Genome Sequence of Bacteroides reticulotermitis Strain JCM 10512T, Isolated from the Gut of a Termite.</title>
        <authorList>
            <person name="Yuki M."/>
            <person name="Oshima K."/>
            <person name="Suda W."/>
            <person name="Sakamoto M."/>
            <person name="Iida T."/>
            <person name="Hattori M."/>
            <person name="Ohkuma M."/>
        </authorList>
    </citation>
    <scope>NUCLEOTIDE SEQUENCE [LARGE SCALE GENOMIC DNA]</scope>
    <source>
        <strain evidence="1 2">JCM 10512</strain>
    </source>
</reference>
<accession>W4UQ49</accession>